<dbReference type="EMBL" id="CABGHF010000045">
    <property type="protein sequence ID" value="VUT03012.1"/>
    <property type="molecule type" value="Genomic_DNA"/>
</dbReference>
<dbReference type="AlphaFoldDB" id="A0A564NBG0"/>
<organism evidence="2 3">
    <name type="scientific">Klebsiella spallanzanii</name>
    <dbReference type="NCBI Taxonomy" id="2587528"/>
    <lineage>
        <taxon>Bacteria</taxon>
        <taxon>Pseudomonadati</taxon>
        <taxon>Pseudomonadota</taxon>
        <taxon>Gammaproteobacteria</taxon>
        <taxon>Enterobacterales</taxon>
        <taxon>Enterobacteriaceae</taxon>
        <taxon>Klebsiella/Raoultella group</taxon>
        <taxon>Klebsiella</taxon>
    </lineage>
</organism>
<reference evidence="2 3" key="1">
    <citation type="submission" date="2019-07" db="EMBL/GenBank/DDBJ databases">
        <authorList>
            <person name="Brisse S."/>
            <person name="Rodrigues C."/>
            <person name="Thorpe H."/>
        </authorList>
    </citation>
    <scope>NUCLEOTIDE SEQUENCE [LARGE SCALE GENOMIC DNA]</scope>
    <source>
        <strain evidence="2">SB6408</strain>
    </source>
</reference>
<evidence type="ECO:0000313" key="2">
    <source>
        <dbReference type="EMBL" id="VUT03012.1"/>
    </source>
</evidence>
<gene>
    <name evidence="2" type="ORF">SB6408_02062</name>
</gene>
<accession>A0A564NBG0</accession>
<name>A0A564NBG0_9ENTR</name>
<sequence>MRCTGCWLPAMQPVEVIQPARQLADGHTFDAVGADAESSEDEGCSPEAGELF</sequence>
<evidence type="ECO:0000313" key="3">
    <source>
        <dbReference type="Proteomes" id="UP000318370"/>
    </source>
</evidence>
<dbReference type="Proteomes" id="UP000318370">
    <property type="component" value="Unassembled WGS sequence"/>
</dbReference>
<protein>
    <submittedName>
        <fullName evidence="2">Uncharacterized protein</fullName>
    </submittedName>
</protein>
<feature type="region of interest" description="Disordered" evidence="1">
    <location>
        <begin position="32"/>
        <end position="52"/>
    </location>
</feature>
<evidence type="ECO:0000256" key="1">
    <source>
        <dbReference type="SAM" id="MobiDB-lite"/>
    </source>
</evidence>
<proteinExistence type="predicted"/>